<feature type="domain" description="Deoxynucleoside kinase" evidence="5">
    <location>
        <begin position="5"/>
        <end position="204"/>
    </location>
</feature>
<feature type="binding site" evidence="4">
    <location>
        <begin position="142"/>
        <end position="146"/>
    </location>
    <ligand>
        <name>ATP</name>
        <dbReference type="ChEBI" id="CHEBI:30616"/>
    </ligand>
</feature>
<feature type="binding site" evidence="3">
    <location>
        <position position="151"/>
    </location>
    <ligand>
        <name>substrate</name>
    </ligand>
</feature>
<gene>
    <name evidence="6" type="ORF">ATN07_33205</name>
</gene>
<evidence type="ECO:0000256" key="2">
    <source>
        <dbReference type="PIRSR" id="PIRSR000705-1"/>
    </source>
</evidence>
<dbReference type="Gene3D" id="3.40.50.300">
    <property type="entry name" value="P-loop containing nucleotide triphosphate hydrolases"/>
    <property type="match status" value="1"/>
</dbReference>
<dbReference type="InterPro" id="IPR031314">
    <property type="entry name" value="DNK_dom"/>
</dbReference>
<comment type="similarity">
    <text evidence="1">Belongs to the DCK/DGK family.</text>
</comment>
<evidence type="ECO:0000313" key="6">
    <source>
        <dbReference type="EMBL" id="AND28570.1"/>
    </source>
</evidence>
<feature type="active site" description="Proton acceptor" evidence="2">
    <location>
        <position position="80"/>
    </location>
</feature>
<protein>
    <submittedName>
        <fullName evidence="6">Deoxyguanosine kinase</fullName>
    </submittedName>
</protein>
<keyword evidence="4" id="KW-0547">Nucleotide-binding</keyword>
<evidence type="ECO:0000256" key="4">
    <source>
        <dbReference type="PIRSR" id="PIRSR000705-3"/>
    </source>
</evidence>
<feature type="binding site" evidence="4">
    <location>
        <begin position="186"/>
        <end position="188"/>
    </location>
    <ligand>
        <name>ATP</name>
        <dbReference type="ChEBI" id="CHEBI:30616"/>
    </ligand>
</feature>
<feature type="binding site" evidence="4">
    <location>
        <begin position="8"/>
        <end position="16"/>
    </location>
    <ligand>
        <name>ATP</name>
        <dbReference type="ChEBI" id="CHEBI:30616"/>
    </ligand>
</feature>
<dbReference type="GO" id="GO:0005737">
    <property type="term" value="C:cytoplasm"/>
    <property type="evidence" value="ECO:0007669"/>
    <property type="project" value="TreeGrafter"/>
</dbReference>
<accession>A0A160LK28</accession>
<feature type="binding site" evidence="3">
    <location>
        <position position="57"/>
    </location>
    <ligand>
        <name>substrate</name>
    </ligand>
</feature>
<geneLocation type="plasmid" evidence="6">
    <name>pAM65-52-3-235K</name>
</geneLocation>
<dbReference type="PANTHER" id="PTHR10513:SF35">
    <property type="entry name" value="DEOXYADENOSINE KINASE"/>
    <property type="match status" value="1"/>
</dbReference>
<dbReference type="GO" id="GO:0019136">
    <property type="term" value="F:deoxynucleoside kinase activity"/>
    <property type="evidence" value="ECO:0007669"/>
    <property type="project" value="InterPro"/>
</dbReference>
<dbReference type="RefSeq" id="WP_000153877.1">
    <property type="nucleotide sequence ID" value="NZ_CP013278.1"/>
</dbReference>
<dbReference type="CDD" id="cd01673">
    <property type="entry name" value="dNK"/>
    <property type="match status" value="1"/>
</dbReference>
<dbReference type="InterPro" id="IPR027417">
    <property type="entry name" value="P-loop_NTPase"/>
</dbReference>
<dbReference type="InterPro" id="IPR050566">
    <property type="entry name" value="Deoxyribonucleoside_kinase"/>
</dbReference>
<keyword evidence="4" id="KW-0067">ATP-binding</keyword>
<reference evidence="6" key="1">
    <citation type="journal article" date="2017" name="Res. Microbiol.">
        <title>Comparative genomics of extrachromosomal elements in Bacillus thuringiensis subsp. israelensis.</title>
        <authorList>
            <person name="Bolotin A."/>
            <person name="Gillis A."/>
            <person name="Sanchis V."/>
            <person name="Nielsen-LeRoux C."/>
            <person name="Mahillon J."/>
            <person name="Lereclus D."/>
            <person name="Sorokin A."/>
        </authorList>
    </citation>
    <scope>NUCLEOTIDE SEQUENCE</scope>
    <source>
        <strain evidence="6">AM65-52</strain>
        <plasmid evidence="6">pAM65-52-3-235K</plasmid>
    </source>
</reference>
<dbReference type="InterPro" id="IPR002624">
    <property type="entry name" value="DCK/DGK"/>
</dbReference>
<evidence type="ECO:0000256" key="1">
    <source>
        <dbReference type="ARBA" id="ARBA00007420"/>
    </source>
</evidence>
<evidence type="ECO:0000256" key="3">
    <source>
        <dbReference type="PIRSR" id="PIRSR000705-2"/>
    </source>
</evidence>
<evidence type="ECO:0000259" key="5">
    <source>
        <dbReference type="Pfam" id="PF01712"/>
    </source>
</evidence>
<feature type="binding site" evidence="3">
    <location>
        <position position="81"/>
    </location>
    <ligand>
        <name>substrate</name>
    </ligand>
</feature>
<dbReference type="PIRSF" id="PIRSF000705">
    <property type="entry name" value="DNK"/>
    <property type="match status" value="1"/>
</dbReference>
<organism evidence="6">
    <name type="scientific">Bacillus thuringiensis subsp. israelensis</name>
    <dbReference type="NCBI Taxonomy" id="1430"/>
    <lineage>
        <taxon>Bacteria</taxon>
        <taxon>Bacillati</taxon>
        <taxon>Bacillota</taxon>
        <taxon>Bacilli</taxon>
        <taxon>Bacillales</taxon>
        <taxon>Bacillaceae</taxon>
        <taxon>Bacillus</taxon>
        <taxon>Bacillus cereus group</taxon>
    </lineage>
</organism>
<keyword evidence="6" id="KW-0418">Kinase</keyword>
<name>A0A160LK28_BACTI</name>
<feature type="binding site" evidence="3">
    <location>
        <position position="32"/>
    </location>
    <ligand>
        <name>substrate</name>
    </ligand>
</feature>
<dbReference type="AlphaFoldDB" id="A0A160LK28"/>
<dbReference type="PANTHER" id="PTHR10513">
    <property type="entry name" value="DEOXYNUCLEOSIDE KINASE"/>
    <property type="match status" value="1"/>
</dbReference>
<sequence length="219" mass="25331">MTILLVDGVVGAGKTTLAQLISERFNIPIFEELGNPDAERLLNRFYAKKTRWAFTTQIFFANERWEMIKKVHEEGHGILDRSIFGDNIFASMLAEDLEDGGEGMTWEEYRTYKKLLDQILEHSQPPELLIYLQCSAEVAKQRIDNRGRGIESEVEMAYWERLNDKYDVWYQDYDHSPKILINVDNLDFANNEEDKESVLALVGEALEKIGYTKKEKAGV</sequence>
<keyword evidence="6" id="KW-0614">Plasmid</keyword>
<dbReference type="GO" id="GO:0005524">
    <property type="term" value="F:ATP binding"/>
    <property type="evidence" value="ECO:0007669"/>
    <property type="project" value="UniProtKB-KW"/>
</dbReference>
<feature type="binding site" evidence="3">
    <location>
        <position position="86"/>
    </location>
    <ligand>
        <name>substrate</name>
    </ligand>
</feature>
<proteinExistence type="inferred from homology"/>
<feature type="binding site" evidence="3">
    <location>
        <position position="46"/>
    </location>
    <ligand>
        <name>substrate</name>
    </ligand>
</feature>
<dbReference type="SUPFAM" id="SSF52540">
    <property type="entry name" value="P-loop containing nucleoside triphosphate hydrolases"/>
    <property type="match status" value="1"/>
</dbReference>
<dbReference type="Pfam" id="PF01712">
    <property type="entry name" value="dNK"/>
    <property type="match status" value="1"/>
</dbReference>
<keyword evidence="6" id="KW-0808">Transferase</keyword>
<dbReference type="EMBL" id="CP013278">
    <property type="protein sequence ID" value="AND28570.1"/>
    <property type="molecule type" value="Genomic_DNA"/>
</dbReference>